<comment type="caution">
    <text evidence="2">The sequence shown here is derived from an EMBL/GenBank/DDBJ whole genome shotgun (WGS) entry which is preliminary data.</text>
</comment>
<dbReference type="InterPro" id="IPR036155">
    <property type="entry name" value="Crypto/Photolyase_N_sf"/>
</dbReference>
<dbReference type="PROSITE" id="PS51645">
    <property type="entry name" value="PHR_CRY_ALPHA_BETA"/>
    <property type="match status" value="1"/>
</dbReference>
<gene>
    <name evidence="2" type="ORF">DCP75_02865</name>
</gene>
<sequence>MTTTVFLFRNDLRLTDLPGLAAASRAGDVLPLYILDDAAAGDRALGGASRWWLHHSLQALGEEIAQAGGQLNLLRGDSAACLRELLASRDITAV</sequence>
<dbReference type="Proteomes" id="UP000259273">
    <property type="component" value="Unassembled WGS sequence"/>
</dbReference>
<dbReference type="GO" id="GO:0003904">
    <property type="term" value="F:deoxyribodipyrimidine photo-lyase activity"/>
    <property type="evidence" value="ECO:0007669"/>
    <property type="project" value="TreeGrafter"/>
</dbReference>
<dbReference type="InterPro" id="IPR014729">
    <property type="entry name" value="Rossmann-like_a/b/a_fold"/>
</dbReference>
<proteinExistence type="predicted"/>
<evidence type="ECO:0000259" key="1">
    <source>
        <dbReference type="PROSITE" id="PS51645"/>
    </source>
</evidence>
<dbReference type="SUPFAM" id="SSF52425">
    <property type="entry name" value="Cryptochrome/photolyase, N-terminal domain"/>
    <property type="match status" value="1"/>
</dbReference>
<name>A0A3C1KJ23_9GAMM</name>
<dbReference type="GO" id="GO:0071949">
    <property type="term" value="F:FAD binding"/>
    <property type="evidence" value="ECO:0007669"/>
    <property type="project" value="TreeGrafter"/>
</dbReference>
<feature type="domain" description="Photolyase/cryptochrome alpha/beta" evidence="1">
    <location>
        <begin position="2"/>
        <end position="94"/>
    </location>
</feature>
<reference evidence="2 3" key="1">
    <citation type="journal article" date="2018" name="Nat. Biotechnol.">
        <title>A standardized bacterial taxonomy based on genome phylogeny substantially revises the tree of life.</title>
        <authorList>
            <person name="Parks D.H."/>
            <person name="Chuvochina M."/>
            <person name="Waite D.W."/>
            <person name="Rinke C."/>
            <person name="Skarshewski A."/>
            <person name="Chaumeil P.A."/>
            <person name="Hugenholtz P."/>
        </authorList>
    </citation>
    <scope>NUCLEOTIDE SEQUENCE [LARGE SCALE GENOMIC DNA]</scope>
    <source>
        <strain evidence="2">UBA9158</strain>
    </source>
</reference>
<feature type="non-terminal residue" evidence="2">
    <location>
        <position position="94"/>
    </location>
</feature>
<keyword evidence="2" id="KW-0456">Lyase</keyword>
<dbReference type="PANTHER" id="PTHR11455">
    <property type="entry name" value="CRYPTOCHROME"/>
    <property type="match status" value="1"/>
</dbReference>
<evidence type="ECO:0000313" key="2">
    <source>
        <dbReference type="EMBL" id="HAN26662.1"/>
    </source>
</evidence>
<dbReference type="AlphaFoldDB" id="A0A3C1KJ23"/>
<dbReference type="Gene3D" id="3.40.50.620">
    <property type="entry name" value="HUPs"/>
    <property type="match status" value="1"/>
</dbReference>
<dbReference type="EMBL" id="DMND01000051">
    <property type="protein sequence ID" value="HAN26662.1"/>
    <property type="molecule type" value="Genomic_DNA"/>
</dbReference>
<dbReference type="GO" id="GO:0003677">
    <property type="term" value="F:DNA binding"/>
    <property type="evidence" value="ECO:0007669"/>
    <property type="project" value="TreeGrafter"/>
</dbReference>
<dbReference type="InterPro" id="IPR002081">
    <property type="entry name" value="Cryptochrome/DNA_photolyase_1"/>
</dbReference>
<dbReference type="Pfam" id="PF00875">
    <property type="entry name" value="DNA_photolyase"/>
    <property type="match status" value="1"/>
</dbReference>
<organism evidence="2 3">
    <name type="scientific">Haliea salexigens</name>
    <dbReference type="NCBI Taxonomy" id="287487"/>
    <lineage>
        <taxon>Bacteria</taxon>
        <taxon>Pseudomonadati</taxon>
        <taxon>Pseudomonadota</taxon>
        <taxon>Gammaproteobacteria</taxon>
        <taxon>Cellvibrionales</taxon>
        <taxon>Halieaceae</taxon>
        <taxon>Haliea</taxon>
    </lineage>
</organism>
<dbReference type="InterPro" id="IPR006050">
    <property type="entry name" value="DNA_photolyase_N"/>
</dbReference>
<evidence type="ECO:0000313" key="3">
    <source>
        <dbReference type="Proteomes" id="UP000259273"/>
    </source>
</evidence>
<protein>
    <submittedName>
        <fullName evidence="2">Deoxyribodipyrimidine photolyase</fullName>
    </submittedName>
</protein>
<dbReference type="PANTHER" id="PTHR11455:SF9">
    <property type="entry name" value="CRYPTOCHROME CIRCADIAN CLOCK 5 ISOFORM X1"/>
    <property type="match status" value="1"/>
</dbReference>
<accession>A0A3C1KJ23</accession>